<accession>A0A3B0BUV3</accession>
<organism evidence="4 5">
    <name type="scientific">Streptomyces klenkii</name>
    <dbReference type="NCBI Taxonomy" id="1420899"/>
    <lineage>
        <taxon>Bacteria</taxon>
        <taxon>Bacillati</taxon>
        <taxon>Actinomycetota</taxon>
        <taxon>Actinomycetes</taxon>
        <taxon>Kitasatosporales</taxon>
        <taxon>Streptomycetaceae</taxon>
        <taxon>Streptomyces</taxon>
    </lineage>
</organism>
<dbReference type="Pfam" id="PF08044">
    <property type="entry name" value="DUF1707"/>
    <property type="match status" value="1"/>
</dbReference>
<name>A0A3B0BUV3_9ACTN</name>
<gene>
    <name evidence="4" type="ORF">D7231_03885</name>
</gene>
<dbReference type="Pfam" id="PF09922">
    <property type="entry name" value="LiaF-like_C"/>
    <property type="match status" value="1"/>
</dbReference>
<evidence type="ECO:0000256" key="1">
    <source>
        <dbReference type="SAM" id="MobiDB-lite"/>
    </source>
</evidence>
<reference evidence="4 5" key="1">
    <citation type="journal article" date="2015" name="Antonie Van Leeuwenhoek">
        <title>Streptomyces klenkii sp. nov., isolated from deep marine sediment.</title>
        <authorList>
            <person name="Veyisoglu A."/>
            <person name="Sahin N."/>
        </authorList>
    </citation>
    <scope>NUCLEOTIDE SEQUENCE [LARGE SCALE GENOMIC DNA]</scope>
    <source>
        <strain evidence="4 5">KCTC 29202</strain>
    </source>
</reference>
<dbReference type="InterPro" id="IPR024425">
    <property type="entry name" value="LiaF-like_C"/>
</dbReference>
<protein>
    <submittedName>
        <fullName evidence="4">DUF1707 and DUF2154 domain-containing protein</fullName>
    </submittedName>
</protein>
<evidence type="ECO:0000313" key="5">
    <source>
        <dbReference type="Proteomes" id="UP000270343"/>
    </source>
</evidence>
<evidence type="ECO:0000313" key="4">
    <source>
        <dbReference type="EMBL" id="RKN76168.1"/>
    </source>
</evidence>
<sequence length="251" mass="26294">MEEPSFEKHSLEKRPQGAQPSPQPSPRQGAQQGPQEGAPAPAPAPAPPALRASDADRDRFADILRNALAEGRITAEEHSERIGAVYGAKTLGELEPLVSDLPAAGRGEHPAPARPHGAYDAPAHPAGAGIAENLVAVFGGAVRKGRWRVSRRTNAFALFGGIEIDLTEAVFEQQEIVINATAIFGGIEIRVPENVTLRSTGTGIFGGFDVKTVEAPDPDAPVVSLTGFAVFGGVDAKPKRGKRLKNLRAGG</sequence>
<evidence type="ECO:0000259" key="3">
    <source>
        <dbReference type="Pfam" id="PF09922"/>
    </source>
</evidence>
<dbReference type="RefSeq" id="WP_120753513.1">
    <property type="nucleotide sequence ID" value="NZ_JBIBGF010000003.1"/>
</dbReference>
<feature type="compositionally biased region" description="Basic and acidic residues" evidence="1">
    <location>
        <begin position="1"/>
        <end position="15"/>
    </location>
</feature>
<feature type="domain" description="Cell wall-active antibiotics response LiaF-like C-terminal" evidence="3">
    <location>
        <begin position="144"/>
        <end position="211"/>
    </location>
</feature>
<feature type="region of interest" description="Disordered" evidence="1">
    <location>
        <begin position="1"/>
        <end position="54"/>
    </location>
</feature>
<feature type="compositionally biased region" description="Low complexity" evidence="1">
    <location>
        <begin position="16"/>
        <end position="39"/>
    </location>
</feature>
<dbReference type="EMBL" id="RBAM01000002">
    <property type="protein sequence ID" value="RKN76168.1"/>
    <property type="molecule type" value="Genomic_DNA"/>
</dbReference>
<dbReference type="AlphaFoldDB" id="A0A3B0BUV3"/>
<comment type="caution">
    <text evidence="4">The sequence shown here is derived from an EMBL/GenBank/DDBJ whole genome shotgun (WGS) entry which is preliminary data.</text>
</comment>
<dbReference type="Proteomes" id="UP000270343">
    <property type="component" value="Unassembled WGS sequence"/>
</dbReference>
<dbReference type="InterPro" id="IPR012551">
    <property type="entry name" value="DUF1707_SHOCT-like"/>
</dbReference>
<dbReference type="PANTHER" id="PTHR40763:SF4">
    <property type="entry name" value="DUF1707 DOMAIN-CONTAINING PROTEIN"/>
    <property type="match status" value="1"/>
</dbReference>
<keyword evidence="5" id="KW-1185">Reference proteome</keyword>
<dbReference type="PANTHER" id="PTHR40763">
    <property type="entry name" value="MEMBRANE PROTEIN-RELATED"/>
    <property type="match status" value="1"/>
</dbReference>
<proteinExistence type="predicted"/>
<dbReference type="OrthoDB" id="4772576at2"/>
<feature type="domain" description="DUF1707" evidence="2">
    <location>
        <begin position="50"/>
        <end position="102"/>
    </location>
</feature>
<evidence type="ECO:0000259" key="2">
    <source>
        <dbReference type="Pfam" id="PF08044"/>
    </source>
</evidence>